<dbReference type="EMBL" id="CM003373">
    <property type="protein sequence ID" value="KOM37097.1"/>
    <property type="molecule type" value="Genomic_DNA"/>
</dbReference>
<sequence>MDYHPNDKGISPTNARSYAFTSTRPFGLKSAQSCSLTSTRPFGFTDIRSFGSKSIQPVDFILQAEQLASKTDRSIYSTVAALIDNNARQHNHKPQQRSSIRQRSLARSNRDNARQLCRYRTVIHSAPFGHH</sequence>
<feature type="compositionally biased region" description="Polar residues" evidence="1">
    <location>
        <begin position="96"/>
        <end position="107"/>
    </location>
</feature>
<name>A0A0L9U355_PHAAN</name>
<dbReference type="AlphaFoldDB" id="A0A0L9U355"/>
<protein>
    <submittedName>
        <fullName evidence="2">Uncharacterized protein</fullName>
    </submittedName>
</protein>
<evidence type="ECO:0000313" key="3">
    <source>
        <dbReference type="Proteomes" id="UP000053144"/>
    </source>
</evidence>
<gene>
    <name evidence="2" type="ORF">LR48_Vigan03g047800</name>
</gene>
<evidence type="ECO:0000313" key="2">
    <source>
        <dbReference type="EMBL" id="KOM37097.1"/>
    </source>
</evidence>
<reference evidence="3" key="1">
    <citation type="journal article" date="2015" name="Proc. Natl. Acad. Sci. U.S.A.">
        <title>Genome sequencing of adzuki bean (Vigna angularis) provides insight into high starch and low fat accumulation and domestication.</title>
        <authorList>
            <person name="Yang K."/>
            <person name="Tian Z."/>
            <person name="Chen C."/>
            <person name="Luo L."/>
            <person name="Zhao B."/>
            <person name="Wang Z."/>
            <person name="Yu L."/>
            <person name="Li Y."/>
            <person name="Sun Y."/>
            <person name="Li W."/>
            <person name="Chen Y."/>
            <person name="Li Y."/>
            <person name="Zhang Y."/>
            <person name="Ai D."/>
            <person name="Zhao J."/>
            <person name="Shang C."/>
            <person name="Ma Y."/>
            <person name="Wu B."/>
            <person name="Wang M."/>
            <person name="Gao L."/>
            <person name="Sun D."/>
            <person name="Zhang P."/>
            <person name="Guo F."/>
            <person name="Wang W."/>
            <person name="Li Y."/>
            <person name="Wang J."/>
            <person name="Varshney R.K."/>
            <person name="Wang J."/>
            <person name="Ling H.Q."/>
            <person name="Wan P."/>
        </authorList>
    </citation>
    <scope>NUCLEOTIDE SEQUENCE</scope>
    <source>
        <strain evidence="3">cv. Jingnong 6</strain>
    </source>
</reference>
<dbReference type="Proteomes" id="UP000053144">
    <property type="component" value="Chromosome 3"/>
</dbReference>
<dbReference type="Gramene" id="KOM37097">
    <property type="protein sequence ID" value="KOM37097"/>
    <property type="gene ID" value="LR48_Vigan03g047800"/>
</dbReference>
<organism evidence="2 3">
    <name type="scientific">Phaseolus angularis</name>
    <name type="common">Azuki bean</name>
    <name type="synonym">Vigna angularis</name>
    <dbReference type="NCBI Taxonomy" id="3914"/>
    <lineage>
        <taxon>Eukaryota</taxon>
        <taxon>Viridiplantae</taxon>
        <taxon>Streptophyta</taxon>
        <taxon>Embryophyta</taxon>
        <taxon>Tracheophyta</taxon>
        <taxon>Spermatophyta</taxon>
        <taxon>Magnoliopsida</taxon>
        <taxon>eudicotyledons</taxon>
        <taxon>Gunneridae</taxon>
        <taxon>Pentapetalae</taxon>
        <taxon>rosids</taxon>
        <taxon>fabids</taxon>
        <taxon>Fabales</taxon>
        <taxon>Fabaceae</taxon>
        <taxon>Papilionoideae</taxon>
        <taxon>50 kb inversion clade</taxon>
        <taxon>NPAAA clade</taxon>
        <taxon>indigoferoid/millettioid clade</taxon>
        <taxon>Phaseoleae</taxon>
        <taxon>Vigna</taxon>
    </lineage>
</organism>
<accession>A0A0L9U355</accession>
<feature type="region of interest" description="Disordered" evidence="1">
    <location>
        <begin position="86"/>
        <end position="111"/>
    </location>
</feature>
<evidence type="ECO:0000256" key="1">
    <source>
        <dbReference type="SAM" id="MobiDB-lite"/>
    </source>
</evidence>
<proteinExistence type="predicted"/>